<dbReference type="Gene3D" id="3.30.720.110">
    <property type="match status" value="1"/>
</dbReference>
<dbReference type="OrthoDB" id="9806473at2"/>
<sequence>MTDITPSIWFTRTAAEAAAFYTSVFPDSAVTATTFYPSEGLPDFQRSFAGQVLTVDMELAGLPFTAINAGDEFAPTPAISFIVNWDPSVHDDAEAGLDRMWQALLDGGSALMPLREYPFSRRYGWVQDRYGVSWQLMLTDPAGEPRPMIVPSLMFGNDRTGSAEDALTHYLGLFPDSRQGTLVRYPERSGRAAAGSVMFADALLAGRWFAAMDAGTPQPFDFTPGVSLVVHCSDQDEIDRYWNALSHVPEDEACGWCTDRFGVSWQIVPADMAELMTRPDAHNTLLSMTRIIIDRF</sequence>
<dbReference type="InterPro" id="IPR029068">
    <property type="entry name" value="Glyas_Bleomycin-R_OHBP_Dase"/>
</dbReference>
<dbReference type="EMBL" id="FUKR01000066">
    <property type="protein sequence ID" value="SJN39590.1"/>
    <property type="molecule type" value="Genomic_DNA"/>
</dbReference>
<dbReference type="GO" id="GO:0008168">
    <property type="term" value="F:methyltransferase activity"/>
    <property type="evidence" value="ECO:0007669"/>
    <property type="project" value="UniProtKB-KW"/>
</dbReference>
<proteinExistence type="predicted"/>
<dbReference type="CDD" id="cd06588">
    <property type="entry name" value="PhnB_like"/>
    <property type="match status" value="2"/>
</dbReference>
<keyword evidence="2" id="KW-0830">Ubiquinone</keyword>
<evidence type="ECO:0000313" key="3">
    <source>
        <dbReference type="Proteomes" id="UP000196778"/>
    </source>
</evidence>
<keyword evidence="2" id="KW-0808">Transferase</keyword>
<dbReference type="Gene3D" id="3.30.720.100">
    <property type="match status" value="1"/>
</dbReference>
<reference evidence="3" key="1">
    <citation type="submission" date="2017-02" db="EMBL/GenBank/DDBJ databases">
        <authorList>
            <person name="Dridi B."/>
        </authorList>
    </citation>
    <scope>NUCLEOTIDE SEQUENCE [LARGE SCALE GENOMIC DNA]</scope>
    <source>
        <strain evidence="3">EB411</strain>
    </source>
</reference>
<organism evidence="2 3">
    <name type="scientific">Mycetocola reblochoni REB411</name>
    <dbReference type="NCBI Taxonomy" id="1255698"/>
    <lineage>
        <taxon>Bacteria</taxon>
        <taxon>Bacillati</taxon>
        <taxon>Actinomycetota</taxon>
        <taxon>Actinomycetes</taxon>
        <taxon>Micrococcales</taxon>
        <taxon>Microbacteriaceae</taxon>
        <taxon>Mycetocola</taxon>
    </lineage>
</organism>
<dbReference type="RefSeq" id="WP_087138301.1">
    <property type="nucleotide sequence ID" value="NZ_FUKR01000066.1"/>
</dbReference>
<gene>
    <name evidence="2" type="ORF">FM119_11510</name>
</gene>
<keyword evidence="3" id="KW-1185">Reference proteome</keyword>
<dbReference type="AlphaFoldDB" id="A0A1R4K5E6"/>
<evidence type="ECO:0000259" key="1">
    <source>
        <dbReference type="Pfam" id="PF06983"/>
    </source>
</evidence>
<dbReference type="PANTHER" id="PTHR33990">
    <property type="entry name" value="PROTEIN YJDN-RELATED"/>
    <property type="match status" value="1"/>
</dbReference>
<dbReference type="Proteomes" id="UP000196778">
    <property type="component" value="Unassembled WGS sequence"/>
</dbReference>
<dbReference type="SUPFAM" id="SSF54593">
    <property type="entry name" value="Glyoxalase/Bleomycin resistance protein/Dihydroxybiphenyl dioxygenase"/>
    <property type="match status" value="2"/>
</dbReference>
<name>A0A1R4K5E6_9MICO</name>
<feature type="domain" description="PhnB-like" evidence="1">
    <location>
        <begin position="149"/>
        <end position="268"/>
    </location>
</feature>
<keyword evidence="2" id="KW-0489">Methyltransferase</keyword>
<dbReference type="Gene3D" id="3.10.180.10">
    <property type="entry name" value="2,3-Dihydroxybiphenyl 1,2-Dioxygenase, domain 1"/>
    <property type="match status" value="1"/>
</dbReference>
<dbReference type="GO" id="GO:0032259">
    <property type="term" value="P:methylation"/>
    <property type="evidence" value="ECO:0007669"/>
    <property type="project" value="UniProtKB-KW"/>
</dbReference>
<dbReference type="Pfam" id="PF06983">
    <property type="entry name" value="3-dmu-9_3-mt"/>
    <property type="match status" value="2"/>
</dbReference>
<protein>
    <submittedName>
        <fullName evidence="2">3-demethylubiquinone-9 3-methyltransferase</fullName>
    </submittedName>
</protein>
<evidence type="ECO:0000313" key="2">
    <source>
        <dbReference type="EMBL" id="SJN39590.1"/>
    </source>
</evidence>
<feature type="domain" description="PhnB-like" evidence="1">
    <location>
        <begin position="3"/>
        <end position="136"/>
    </location>
</feature>
<dbReference type="InterPro" id="IPR028973">
    <property type="entry name" value="PhnB-like"/>
</dbReference>
<accession>A0A1R4K5E6</accession>